<feature type="domain" description="Glycosyltransferase 2-like" evidence="1">
    <location>
        <begin position="7"/>
        <end position="113"/>
    </location>
</feature>
<protein>
    <submittedName>
        <fullName evidence="2">Glycosyltransferase family 2 protein</fullName>
    </submittedName>
</protein>
<dbReference type="CDD" id="cd00761">
    <property type="entry name" value="Glyco_tranf_GTA_type"/>
    <property type="match status" value="1"/>
</dbReference>
<dbReference type="InterPro" id="IPR050834">
    <property type="entry name" value="Glycosyltransf_2"/>
</dbReference>
<dbReference type="PANTHER" id="PTHR43685:SF2">
    <property type="entry name" value="GLYCOSYLTRANSFERASE 2-LIKE DOMAIN-CONTAINING PROTEIN"/>
    <property type="match status" value="1"/>
</dbReference>
<dbReference type="InterPro" id="IPR001173">
    <property type="entry name" value="Glyco_trans_2-like"/>
</dbReference>
<sequence length="310" mass="35418">MDSPLVSVIIPNFNRKVELQRAVDSVLAQDYEALEIIVVDDASTLDVSLTLAPAAQESLRWIKLSRNRGGASARNAGIDAARGDLVAFLDSDDVWTSDKLTRQVEVYLADGKPRHSVYYSQVVLDRGYERLVIPERAMRPDEGVGDYLFPWRGNLIHTSSLLMSRELADEVRFTDDLRIHQDVDFCLRLQQAGATFCFHPEPLSRWHAEDRRDRMSHRPKFLLSLDWLETAKDLMPFTSRQKFATQLASRMPGYIWTSPGVVMRGIWRCRREGYISTRYALRLLTQFVIPPRWSNGLVRALKPARQAEGG</sequence>
<evidence type="ECO:0000313" key="2">
    <source>
        <dbReference type="EMBL" id="NIA67645.1"/>
    </source>
</evidence>
<dbReference type="InterPro" id="IPR029044">
    <property type="entry name" value="Nucleotide-diphossugar_trans"/>
</dbReference>
<reference evidence="2" key="1">
    <citation type="submission" date="2020-03" db="EMBL/GenBank/DDBJ databases">
        <title>Genome of Pelagibius litoralis DSM 21314T.</title>
        <authorList>
            <person name="Wang G."/>
        </authorList>
    </citation>
    <scope>NUCLEOTIDE SEQUENCE</scope>
    <source>
        <strain evidence="2">DSM 21314</strain>
    </source>
</reference>
<gene>
    <name evidence="2" type="ORF">HBA54_03495</name>
</gene>
<dbReference type="AlphaFoldDB" id="A0A967C391"/>
<organism evidence="2 3">
    <name type="scientific">Pelagibius litoralis</name>
    <dbReference type="NCBI Taxonomy" id="374515"/>
    <lineage>
        <taxon>Bacteria</taxon>
        <taxon>Pseudomonadati</taxon>
        <taxon>Pseudomonadota</taxon>
        <taxon>Alphaproteobacteria</taxon>
        <taxon>Rhodospirillales</taxon>
        <taxon>Rhodovibrionaceae</taxon>
        <taxon>Pelagibius</taxon>
    </lineage>
</organism>
<dbReference type="RefSeq" id="WP_167221397.1">
    <property type="nucleotide sequence ID" value="NZ_JAAQPH010000002.1"/>
</dbReference>
<dbReference type="Gene3D" id="3.90.550.10">
    <property type="entry name" value="Spore Coat Polysaccharide Biosynthesis Protein SpsA, Chain A"/>
    <property type="match status" value="1"/>
</dbReference>
<dbReference type="SUPFAM" id="SSF53448">
    <property type="entry name" value="Nucleotide-diphospho-sugar transferases"/>
    <property type="match status" value="1"/>
</dbReference>
<comment type="caution">
    <text evidence="2">The sequence shown here is derived from an EMBL/GenBank/DDBJ whole genome shotgun (WGS) entry which is preliminary data.</text>
</comment>
<dbReference type="Pfam" id="PF00535">
    <property type="entry name" value="Glycos_transf_2"/>
    <property type="match status" value="1"/>
</dbReference>
<dbReference type="Proteomes" id="UP000761264">
    <property type="component" value="Unassembled WGS sequence"/>
</dbReference>
<keyword evidence="3" id="KW-1185">Reference proteome</keyword>
<accession>A0A967C391</accession>
<dbReference type="PANTHER" id="PTHR43685">
    <property type="entry name" value="GLYCOSYLTRANSFERASE"/>
    <property type="match status" value="1"/>
</dbReference>
<evidence type="ECO:0000259" key="1">
    <source>
        <dbReference type="Pfam" id="PF00535"/>
    </source>
</evidence>
<evidence type="ECO:0000313" key="3">
    <source>
        <dbReference type="Proteomes" id="UP000761264"/>
    </source>
</evidence>
<dbReference type="EMBL" id="JAAQPH010000002">
    <property type="protein sequence ID" value="NIA67645.1"/>
    <property type="molecule type" value="Genomic_DNA"/>
</dbReference>
<proteinExistence type="predicted"/>
<name>A0A967C391_9PROT</name>